<dbReference type="KEGG" id="erwi:GN242_06970"/>
<accession>A0A6I6EZ98</accession>
<dbReference type="EMBL" id="CP046509">
    <property type="protein sequence ID" value="QGU86970.1"/>
    <property type="molecule type" value="Genomic_DNA"/>
</dbReference>
<reference evidence="2 3" key="1">
    <citation type="submission" date="2019-12" db="EMBL/GenBank/DDBJ databases">
        <title>Erwinia sp. nov., isolated from droppings of birds in the Qinghai-Tiebt plateau of China.</title>
        <authorList>
            <person name="Ge Y."/>
        </authorList>
    </citation>
    <scope>NUCLEOTIDE SEQUENCE [LARGE SCALE GENOMIC DNA]</scope>
    <source>
        <strain evidence="2 3">J780</strain>
    </source>
</reference>
<keyword evidence="1" id="KW-0472">Membrane</keyword>
<evidence type="ECO:0000256" key="1">
    <source>
        <dbReference type="SAM" id="Phobius"/>
    </source>
</evidence>
<proteinExistence type="predicted"/>
<dbReference type="AlphaFoldDB" id="A0A6I6EZ98"/>
<evidence type="ECO:0000313" key="2">
    <source>
        <dbReference type="EMBL" id="QGU86970.1"/>
    </source>
</evidence>
<organism evidence="2 3">
    <name type="scientific">Erwinia sorbitola</name>
    <dbReference type="NCBI Taxonomy" id="2681984"/>
    <lineage>
        <taxon>Bacteria</taxon>
        <taxon>Pseudomonadati</taxon>
        <taxon>Pseudomonadota</taxon>
        <taxon>Gammaproteobacteria</taxon>
        <taxon>Enterobacterales</taxon>
        <taxon>Erwiniaceae</taxon>
        <taxon>Erwinia</taxon>
    </lineage>
</organism>
<evidence type="ECO:0000313" key="3">
    <source>
        <dbReference type="Proteomes" id="UP000424752"/>
    </source>
</evidence>
<protein>
    <submittedName>
        <fullName evidence="2">Uncharacterized protein</fullName>
    </submittedName>
</protein>
<keyword evidence="1" id="KW-0812">Transmembrane</keyword>
<gene>
    <name evidence="2" type="ORF">GN242_06970</name>
</gene>
<name>A0A6I6EZ98_9GAMM</name>
<dbReference type="RefSeq" id="WP_156287117.1">
    <property type="nucleotide sequence ID" value="NZ_CP046509.1"/>
</dbReference>
<dbReference type="Proteomes" id="UP000424752">
    <property type="component" value="Chromosome"/>
</dbReference>
<feature type="transmembrane region" description="Helical" evidence="1">
    <location>
        <begin position="16"/>
        <end position="33"/>
    </location>
</feature>
<feature type="transmembrane region" description="Helical" evidence="1">
    <location>
        <begin position="119"/>
        <end position="137"/>
    </location>
</feature>
<keyword evidence="1" id="KW-1133">Transmembrane helix</keyword>
<sequence>MIPSVIDFIVMHQNEIGVVLCLCLILNGVISVVHNRVTKDKFITLCSLFVDKFGTEPAEVLIYKNGGSFFSFMRDAFFIKALYFKENSFYTREMDNEQIRFIKELPNQYTDWLRIKARLSIIGIVLLFMMLSVFYLPPFI</sequence>